<dbReference type="InterPro" id="IPR024524">
    <property type="entry name" value="DUF3800"/>
</dbReference>
<reference evidence="1 2" key="1">
    <citation type="submission" date="2023-12" db="EMBL/GenBank/DDBJ databases">
        <title>Friends and Foes: Symbiotic and Algicidal bacterial influence on Karenia brevis blooms.</title>
        <authorList>
            <person name="Fei C."/>
            <person name="Mohamed A.R."/>
            <person name="Booker A."/>
            <person name="Arshad M."/>
            <person name="Klass S."/>
            <person name="Ahn S."/>
            <person name="Gilbert P.M."/>
            <person name="Heil C.A."/>
            <person name="Martinez J.M."/>
            <person name="Amin S.A."/>
        </authorList>
    </citation>
    <scope>NUCLEOTIDE SEQUENCE [LARGE SCALE GENOMIC DNA]</scope>
    <source>
        <strain evidence="1 2">CE15</strain>
    </source>
</reference>
<name>A0ABU8EMG6_9GAMM</name>
<dbReference type="RefSeq" id="WP_336434230.1">
    <property type="nucleotide sequence ID" value="NZ_JBAWKS010000001.1"/>
</dbReference>
<dbReference type="Proteomes" id="UP001382455">
    <property type="component" value="Unassembled WGS sequence"/>
</dbReference>
<organism evidence="1 2">
    <name type="scientific">Pseudoalteromonas spongiae</name>
    <dbReference type="NCBI Taxonomy" id="298657"/>
    <lineage>
        <taxon>Bacteria</taxon>
        <taxon>Pseudomonadati</taxon>
        <taxon>Pseudomonadota</taxon>
        <taxon>Gammaproteobacteria</taxon>
        <taxon>Alteromonadales</taxon>
        <taxon>Pseudoalteromonadaceae</taxon>
        <taxon>Pseudoalteromonas</taxon>
    </lineage>
</organism>
<evidence type="ECO:0000313" key="2">
    <source>
        <dbReference type="Proteomes" id="UP001382455"/>
    </source>
</evidence>
<sequence>MYIAIDDTYGPTISTGSEYVTGNRRTNVGIAFPDEDVSFIREQITSCLEWIKNEFSIEPEEFHFVEIYNRKSPWDNLPEHANLAIFKFFADIYTKYNWKVFIQTIDDRTLKDHGIEKIKGKINHFNLEKPSELSLFWVLIKIKWFYSHTPENLNIIVDEGVGKPGSLVGAEIFHDYPNEYKGEFQSSHKEPLLQLADFLAFVINRSTHLYMKKSRTEIDEWFLSMFSSMNINCEDLTKIRVSGELSDFTVAHFDKIHKSDRGGKGIKFP</sequence>
<keyword evidence="2" id="KW-1185">Reference proteome</keyword>
<accession>A0ABU8EMG6</accession>
<proteinExistence type="predicted"/>
<evidence type="ECO:0000313" key="1">
    <source>
        <dbReference type="EMBL" id="MEI4548154.1"/>
    </source>
</evidence>
<dbReference type="EMBL" id="JBAWKS010000001">
    <property type="protein sequence ID" value="MEI4548154.1"/>
    <property type="molecule type" value="Genomic_DNA"/>
</dbReference>
<gene>
    <name evidence="1" type="ORF">WAE96_00270</name>
</gene>
<protein>
    <submittedName>
        <fullName evidence="1">DUF3800 domain-containing protein</fullName>
    </submittedName>
</protein>
<dbReference type="Pfam" id="PF12686">
    <property type="entry name" value="DUF3800"/>
    <property type="match status" value="1"/>
</dbReference>
<comment type="caution">
    <text evidence="1">The sequence shown here is derived from an EMBL/GenBank/DDBJ whole genome shotgun (WGS) entry which is preliminary data.</text>
</comment>